<proteinExistence type="predicted"/>
<dbReference type="Proteomes" id="UP000735302">
    <property type="component" value="Unassembled WGS sequence"/>
</dbReference>
<gene>
    <name evidence="2" type="ORF">PoB_000751000</name>
</gene>
<evidence type="ECO:0000313" key="3">
    <source>
        <dbReference type="Proteomes" id="UP000735302"/>
    </source>
</evidence>
<comment type="caution">
    <text evidence="2">The sequence shown here is derived from an EMBL/GenBank/DDBJ whole genome shotgun (WGS) entry which is preliminary data.</text>
</comment>
<feature type="region of interest" description="Disordered" evidence="1">
    <location>
        <begin position="101"/>
        <end position="123"/>
    </location>
</feature>
<keyword evidence="3" id="KW-1185">Reference proteome</keyword>
<accession>A0AAV3YD85</accession>
<name>A0AAV3YD85_9GAST</name>
<sequence length="123" mass="14399">MSDINNDPCFHSKKRKRKGPSEWTVNKRKKFTEMGLNYISQNGTEKPAKERSMRCNCKSKSTACSGLTEEERQEIFNYIWKLTWGEKRAFIQGVLEKCEPKRQYSKTETPPNHQRKPLLGITT</sequence>
<evidence type="ECO:0000313" key="2">
    <source>
        <dbReference type="EMBL" id="GFN81004.1"/>
    </source>
</evidence>
<feature type="region of interest" description="Disordered" evidence="1">
    <location>
        <begin position="1"/>
        <end position="24"/>
    </location>
</feature>
<protein>
    <submittedName>
        <fullName evidence="2">Uncharacterized protein</fullName>
    </submittedName>
</protein>
<dbReference type="AlphaFoldDB" id="A0AAV3YD85"/>
<dbReference type="EMBL" id="BLXT01000876">
    <property type="protein sequence ID" value="GFN81004.1"/>
    <property type="molecule type" value="Genomic_DNA"/>
</dbReference>
<reference evidence="2 3" key="1">
    <citation type="journal article" date="2021" name="Elife">
        <title>Chloroplast acquisition without the gene transfer in kleptoplastic sea slugs, Plakobranchus ocellatus.</title>
        <authorList>
            <person name="Maeda T."/>
            <person name="Takahashi S."/>
            <person name="Yoshida T."/>
            <person name="Shimamura S."/>
            <person name="Takaki Y."/>
            <person name="Nagai Y."/>
            <person name="Toyoda A."/>
            <person name="Suzuki Y."/>
            <person name="Arimoto A."/>
            <person name="Ishii H."/>
            <person name="Satoh N."/>
            <person name="Nishiyama T."/>
            <person name="Hasebe M."/>
            <person name="Maruyama T."/>
            <person name="Minagawa J."/>
            <person name="Obokata J."/>
            <person name="Shigenobu S."/>
        </authorList>
    </citation>
    <scope>NUCLEOTIDE SEQUENCE [LARGE SCALE GENOMIC DNA]</scope>
</reference>
<organism evidence="2 3">
    <name type="scientific">Plakobranchus ocellatus</name>
    <dbReference type="NCBI Taxonomy" id="259542"/>
    <lineage>
        <taxon>Eukaryota</taxon>
        <taxon>Metazoa</taxon>
        <taxon>Spiralia</taxon>
        <taxon>Lophotrochozoa</taxon>
        <taxon>Mollusca</taxon>
        <taxon>Gastropoda</taxon>
        <taxon>Heterobranchia</taxon>
        <taxon>Euthyneura</taxon>
        <taxon>Panpulmonata</taxon>
        <taxon>Sacoglossa</taxon>
        <taxon>Placobranchoidea</taxon>
        <taxon>Plakobranchidae</taxon>
        <taxon>Plakobranchus</taxon>
    </lineage>
</organism>
<evidence type="ECO:0000256" key="1">
    <source>
        <dbReference type="SAM" id="MobiDB-lite"/>
    </source>
</evidence>